<dbReference type="Proteomes" id="UP000307380">
    <property type="component" value="Unassembled WGS sequence"/>
</dbReference>
<sequence length="85" mass="9071">MMSHLDGNALAGVLSEVFTFDPTLARARCANCYSVDVLARAMVYVDGSAFVVRCASCDAVLATVMDGDGRRWVSLKGVSAIEIPR</sequence>
<reference evidence="1 2" key="1">
    <citation type="submission" date="2019-04" db="EMBL/GenBank/DDBJ databases">
        <authorList>
            <person name="Jiang L."/>
        </authorList>
    </citation>
    <scope>NUCLEOTIDE SEQUENCE [LARGE SCALE GENOMIC DNA]</scope>
    <source>
        <strain evidence="1 2">YIM 131861</strain>
    </source>
</reference>
<dbReference type="EMBL" id="SSSN01000011">
    <property type="protein sequence ID" value="THG31386.1"/>
    <property type="molecule type" value="Genomic_DNA"/>
</dbReference>
<keyword evidence="2" id="KW-1185">Reference proteome</keyword>
<dbReference type="AlphaFoldDB" id="A0A4S4FPX6"/>
<accession>A0A4S4FPX6</accession>
<organism evidence="1 2">
    <name type="scientific">Orlajensenia flava</name>
    <dbReference type="NCBI Taxonomy" id="2565934"/>
    <lineage>
        <taxon>Bacteria</taxon>
        <taxon>Bacillati</taxon>
        <taxon>Actinomycetota</taxon>
        <taxon>Actinomycetes</taxon>
        <taxon>Micrococcales</taxon>
        <taxon>Microbacteriaceae</taxon>
        <taxon>Orlajensenia</taxon>
    </lineage>
</organism>
<dbReference type="Pfam" id="PF20120">
    <property type="entry name" value="DUF6510"/>
    <property type="match status" value="1"/>
</dbReference>
<protein>
    <submittedName>
        <fullName evidence="1">Uncharacterized protein</fullName>
    </submittedName>
</protein>
<dbReference type="OrthoDB" id="165401at2"/>
<dbReference type="InterPro" id="IPR045423">
    <property type="entry name" value="DUF6510"/>
</dbReference>
<evidence type="ECO:0000313" key="1">
    <source>
        <dbReference type="EMBL" id="THG31386.1"/>
    </source>
</evidence>
<evidence type="ECO:0000313" key="2">
    <source>
        <dbReference type="Proteomes" id="UP000307380"/>
    </source>
</evidence>
<name>A0A4S4FPX6_9MICO</name>
<comment type="caution">
    <text evidence="1">The sequence shown here is derived from an EMBL/GenBank/DDBJ whole genome shotgun (WGS) entry which is preliminary data.</text>
</comment>
<gene>
    <name evidence="1" type="ORF">E6C70_13695</name>
</gene>
<proteinExistence type="predicted"/>